<dbReference type="EMBL" id="CP000767">
    <property type="protein sequence ID" value="EAT99905.1"/>
    <property type="molecule type" value="Genomic_DNA"/>
</dbReference>
<dbReference type="Pfam" id="PF00593">
    <property type="entry name" value="TonB_dep_Rec_b-barrel"/>
    <property type="match status" value="1"/>
</dbReference>
<evidence type="ECO:0000256" key="6">
    <source>
        <dbReference type="ARBA" id="ARBA00022692"/>
    </source>
</evidence>
<dbReference type="KEGG" id="ccv:CCV52592_0400"/>
<keyword evidence="4 14" id="KW-1134">Transmembrane beta strand</keyword>
<keyword evidence="5" id="KW-0410">Iron transport</keyword>
<dbReference type="AlphaFoldDB" id="A7H0B7"/>
<evidence type="ECO:0000256" key="14">
    <source>
        <dbReference type="PROSITE-ProRule" id="PRU01360"/>
    </source>
</evidence>
<evidence type="ECO:0000313" key="20">
    <source>
        <dbReference type="Proteomes" id="UP000006380"/>
    </source>
</evidence>
<dbReference type="SUPFAM" id="SSF56935">
    <property type="entry name" value="Porins"/>
    <property type="match status" value="1"/>
</dbReference>
<dbReference type="Gene3D" id="2.40.170.20">
    <property type="entry name" value="TonB-dependent receptor, beta-barrel domain"/>
    <property type="match status" value="1"/>
</dbReference>
<dbReference type="Proteomes" id="UP000006380">
    <property type="component" value="Chromosome"/>
</dbReference>
<evidence type="ECO:0000256" key="13">
    <source>
        <dbReference type="ARBA" id="ARBA00023237"/>
    </source>
</evidence>
<dbReference type="PROSITE" id="PS52016">
    <property type="entry name" value="TONB_DEPENDENT_REC_3"/>
    <property type="match status" value="1"/>
</dbReference>
<evidence type="ECO:0000256" key="8">
    <source>
        <dbReference type="ARBA" id="ARBA00023004"/>
    </source>
</evidence>
<keyword evidence="13 14" id="KW-0998">Cell outer membrane</keyword>
<evidence type="ECO:0000256" key="4">
    <source>
        <dbReference type="ARBA" id="ARBA00022452"/>
    </source>
</evidence>
<dbReference type="InterPro" id="IPR039426">
    <property type="entry name" value="TonB-dep_rcpt-like"/>
</dbReference>
<evidence type="ECO:0000256" key="1">
    <source>
        <dbReference type="ARBA" id="ARBA00004571"/>
    </source>
</evidence>
<proteinExistence type="inferred from homology"/>
<keyword evidence="10 15" id="KW-0798">TonB box</keyword>
<accession>A7H0B7</accession>
<keyword evidence="9" id="KW-0406">Ion transport</keyword>
<dbReference type="GO" id="GO:0009279">
    <property type="term" value="C:cell outer membrane"/>
    <property type="evidence" value="ECO:0007669"/>
    <property type="project" value="UniProtKB-SubCell"/>
</dbReference>
<dbReference type="Pfam" id="PF07715">
    <property type="entry name" value="Plug"/>
    <property type="match status" value="1"/>
</dbReference>
<keyword evidence="6 14" id="KW-0812">Transmembrane</keyword>
<organism evidence="19 20">
    <name type="scientific">Campylobacter curvus (strain 525.92)</name>
    <dbReference type="NCBI Taxonomy" id="360105"/>
    <lineage>
        <taxon>Bacteria</taxon>
        <taxon>Pseudomonadati</taxon>
        <taxon>Campylobacterota</taxon>
        <taxon>Epsilonproteobacteria</taxon>
        <taxon>Campylobacterales</taxon>
        <taxon>Campylobacteraceae</taxon>
        <taxon>Campylobacter</taxon>
    </lineage>
</organism>
<dbReference type="InterPro" id="IPR036942">
    <property type="entry name" value="Beta-barrel_TonB_sf"/>
</dbReference>
<keyword evidence="12 19" id="KW-0675">Receptor</keyword>
<feature type="signal peptide" evidence="16">
    <location>
        <begin position="1"/>
        <end position="20"/>
    </location>
</feature>
<dbReference type="PANTHER" id="PTHR32552:SF74">
    <property type="entry name" value="HYDROXAMATE SIDEROPHORE RECEPTOR FHUE"/>
    <property type="match status" value="1"/>
</dbReference>
<keyword evidence="8" id="KW-0408">Iron</keyword>
<feature type="chain" id="PRO_5002709769" evidence="16">
    <location>
        <begin position="21"/>
        <end position="744"/>
    </location>
</feature>
<name>A7H0B7_CAMC5</name>
<keyword evidence="3 14" id="KW-0813">Transport</keyword>
<dbReference type="GO" id="GO:0015891">
    <property type="term" value="P:siderophore transport"/>
    <property type="evidence" value="ECO:0007669"/>
    <property type="project" value="InterPro"/>
</dbReference>
<dbReference type="GO" id="GO:0015344">
    <property type="term" value="F:siderophore uptake transmembrane transporter activity"/>
    <property type="evidence" value="ECO:0007669"/>
    <property type="project" value="TreeGrafter"/>
</dbReference>
<dbReference type="OrthoDB" id="9800913at2"/>
<dbReference type="InterPro" id="IPR012910">
    <property type="entry name" value="Plug_dom"/>
</dbReference>
<feature type="domain" description="TonB-dependent receptor-like beta-barrel" evidence="17">
    <location>
        <begin position="265"/>
        <end position="710"/>
    </location>
</feature>
<dbReference type="PANTHER" id="PTHR32552">
    <property type="entry name" value="FERRICHROME IRON RECEPTOR-RELATED"/>
    <property type="match status" value="1"/>
</dbReference>
<dbReference type="RefSeq" id="WP_009650892.1">
    <property type="nucleotide sequence ID" value="NC_009715.2"/>
</dbReference>
<dbReference type="HOGENOM" id="CLU_008287_9_3_7"/>
<gene>
    <name evidence="19" type="ORF">CCV52592_0400</name>
</gene>
<dbReference type="Gene3D" id="2.170.130.10">
    <property type="entry name" value="TonB-dependent receptor, plug domain"/>
    <property type="match status" value="1"/>
</dbReference>
<reference evidence="19" key="1">
    <citation type="submission" date="2016-07" db="EMBL/GenBank/DDBJ databases">
        <title>Comparative genomics of the Campylobacter concisus group.</title>
        <authorList>
            <person name="Miller W.G."/>
            <person name="Yee E."/>
            <person name="Chapman M.H."/>
            <person name="Huynh S."/>
            <person name="Bono J.L."/>
            <person name="On S.L.W."/>
            <person name="StLeger J."/>
            <person name="Foster G."/>
            <person name="Parker C.T."/>
        </authorList>
    </citation>
    <scope>NUCLEOTIDE SEQUENCE</scope>
    <source>
        <strain evidence="19">525.92</strain>
    </source>
</reference>
<dbReference type="InterPro" id="IPR000531">
    <property type="entry name" value="Beta-barrel_TonB"/>
</dbReference>
<evidence type="ECO:0000256" key="2">
    <source>
        <dbReference type="ARBA" id="ARBA00009810"/>
    </source>
</evidence>
<dbReference type="InterPro" id="IPR010105">
    <property type="entry name" value="TonB_sidphr_rcpt"/>
</dbReference>
<protein>
    <submittedName>
        <fullName evidence="19">TonB-dependent ferric coprogen/ferric rhodotorulic acid receptor</fullName>
    </submittedName>
</protein>
<keyword evidence="20" id="KW-1185">Reference proteome</keyword>
<evidence type="ECO:0000256" key="11">
    <source>
        <dbReference type="ARBA" id="ARBA00023136"/>
    </source>
</evidence>
<dbReference type="GO" id="GO:0038023">
    <property type="term" value="F:signaling receptor activity"/>
    <property type="evidence" value="ECO:0007669"/>
    <property type="project" value="InterPro"/>
</dbReference>
<evidence type="ECO:0000256" key="12">
    <source>
        <dbReference type="ARBA" id="ARBA00023170"/>
    </source>
</evidence>
<dbReference type="InterPro" id="IPR037066">
    <property type="entry name" value="Plug_dom_sf"/>
</dbReference>
<keyword evidence="11 14" id="KW-0472">Membrane</keyword>
<evidence type="ECO:0000256" key="9">
    <source>
        <dbReference type="ARBA" id="ARBA00023065"/>
    </source>
</evidence>
<evidence type="ECO:0000259" key="18">
    <source>
        <dbReference type="Pfam" id="PF07715"/>
    </source>
</evidence>
<dbReference type="NCBIfam" id="TIGR01783">
    <property type="entry name" value="TonB-siderophor"/>
    <property type="match status" value="1"/>
</dbReference>
<evidence type="ECO:0000256" key="5">
    <source>
        <dbReference type="ARBA" id="ARBA00022496"/>
    </source>
</evidence>
<sequence length="744" mass="83152">MKYKLSLALSICLMSNFALATDDVNLSEVTTYGNLSTTEGTGSYTTGNMSTATGLNLSIRETPQSVSVVSNQVIKDLNLNSVDSALSYAPGITVRNDTGRLRINSRGFDVDNIQEDGIASSVSSSVQGPLGFSKEFTDLEFYDRVEVLRGAAGLTQSNGEPGGTVNLVRKRPSSELGINASLSAGSWDNYRSTFDITNALNESGSIRGRLIGVLSKNGTYKNYDDGWRGALGGIFEFDLTDATLLTTGLIWQKTKEVYDIYGVPAIDSNGNYLNLSRKSYFGANWNNSIYEKYNAFAEISHNFNDDFKAYAKLNYTKSDGMIKFGSMGGVSPYNGTTSHDIRFRKYDNSSDEVNLKLGLDGKYELFGRKHDFFINGQMSREVFEEQDKWSPDTSLTALGLGIYNWNSSIIPQPDWDSSNTSVVSFNKKFTNTIYQQAFALGTRYNFTDDWHLLVGGRFSRVKYDKFNENYIANTRSNNTIITKSKFTPYAGLTWDFTKNHSWYVSYAEIFKPQSATDKNKNVLDPVVGYNIETGLKSEYFDGALNTAIALFQVIQENRAMTDPTDSSASIAEGKVRSRGIDVEISGAITDRWNIFSGYTYNKSIYMKSEKENSTTVDYSRGADAKKYIPRHLFKIYTSYELPINNTQKISFGTGVRFQSKTSGIYVKNNLSSGATIGYYVPEQKAYALWDANINYTINKNFSVALAVKNITDKKYFVNTHNRTAGMNNFYGDPRNFMLTLNYTY</sequence>
<dbReference type="STRING" id="360105.CCV52592_0400"/>
<evidence type="ECO:0000256" key="16">
    <source>
        <dbReference type="SAM" id="SignalP"/>
    </source>
</evidence>
<evidence type="ECO:0000313" key="19">
    <source>
        <dbReference type="EMBL" id="EAT99905.1"/>
    </source>
</evidence>
<dbReference type="FunFam" id="2.170.130.10:FF:000010">
    <property type="entry name" value="Ferripyoverdine receptor"/>
    <property type="match status" value="1"/>
</dbReference>
<feature type="domain" description="TonB-dependent receptor plug" evidence="18">
    <location>
        <begin position="59"/>
        <end position="164"/>
    </location>
</feature>
<evidence type="ECO:0000256" key="7">
    <source>
        <dbReference type="ARBA" id="ARBA00022729"/>
    </source>
</evidence>
<evidence type="ECO:0000256" key="15">
    <source>
        <dbReference type="RuleBase" id="RU003357"/>
    </source>
</evidence>
<dbReference type="CDD" id="cd01347">
    <property type="entry name" value="ligand_gated_channel"/>
    <property type="match status" value="1"/>
</dbReference>
<comment type="similarity">
    <text evidence="2 14 15">Belongs to the TonB-dependent receptor family.</text>
</comment>
<comment type="subcellular location">
    <subcellularLocation>
        <location evidence="1 14">Cell outer membrane</location>
        <topology evidence="1 14">Multi-pass membrane protein</topology>
    </subcellularLocation>
</comment>
<keyword evidence="7 16" id="KW-0732">Signal</keyword>
<evidence type="ECO:0000256" key="3">
    <source>
        <dbReference type="ARBA" id="ARBA00022448"/>
    </source>
</evidence>
<evidence type="ECO:0000259" key="17">
    <source>
        <dbReference type="Pfam" id="PF00593"/>
    </source>
</evidence>
<evidence type="ECO:0000256" key="10">
    <source>
        <dbReference type="ARBA" id="ARBA00023077"/>
    </source>
</evidence>